<comment type="caution">
    <text evidence="1">The sequence shown here is derived from an EMBL/GenBank/DDBJ whole genome shotgun (WGS) entry which is preliminary data.</text>
</comment>
<reference evidence="1" key="1">
    <citation type="submission" date="2016-12" db="EMBL/GenBank/DDBJ databases">
        <title>Discovery of methanogenic haloarchaea.</title>
        <authorList>
            <person name="Sorokin D.Y."/>
            <person name="Makarova K.S."/>
            <person name="Abbas B."/>
            <person name="Ferrer M."/>
            <person name="Golyshin P.N."/>
        </authorList>
    </citation>
    <scope>NUCLEOTIDE SEQUENCE [LARGE SCALE GENOMIC DNA]</scope>
    <source>
        <strain evidence="1">HMET1</strain>
    </source>
</reference>
<protein>
    <submittedName>
        <fullName evidence="1">Uncharacterized protein</fullName>
    </submittedName>
</protein>
<name>A0A1Q6DWC0_METT1</name>
<organism evidence="1 2">
    <name type="scientific">Methanohalarchaeum thermophilum</name>
    <dbReference type="NCBI Taxonomy" id="1903181"/>
    <lineage>
        <taxon>Archaea</taxon>
        <taxon>Methanobacteriati</taxon>
        <taxon>Methanobacteriota</taxon>
        <taxon>Methanonatronarchaeia</taxon>
        <taxon>Methanonatronarchaeales</taxon>
        <taxon>Methanonatronarchaeaceae</taxon>
        <taxon>Candidatus Methanohalarchaeum</taxon>
    </lineage>
</organism>
<evidence type="ECO:0000313" key="2">
    <source>
        <dbReference type="Proteomes" id="UP000185744"/>
    </source>
</evidence>
<evidence type="ECO:0000313" key="1">
    <source>
        <dbReference type="EMBL" id="OKY78665.1"/>
    </source>
</evidence>
<dbReference type="AlphaFoldDB" id="A0A1Q6DWC0"/>
<accession>A0A1Q6DWC0</accession>
<dbReference type="InParanoid" id="A0A1Q6DWC0"/>
<gene>
    <name evidence="1" type="ORF">BTN85_1162</name>
</gene>
<proteinExistence type="predicted"/>
<keyword evidence="2" id="KW-1185">Reference proteome</keyword>
<dbReference type="EMBL" id="MSDW01000001">
    <property type="protein sequence ID" value="OKY78665.1"/>
    <property type="molecule type" value="Genomic_DNA"/>
</dbReference>
<dbReference type="Proteomes" id="UP000185744">
    <property type="component" value="Unassembled WGS sequence"/>
</dbReference>
<sequence length="80" mass="9559">MGVVRRINEWTLEKIEEGKYAIKKRKEKKAEIITNDYIPPNNPLNTLNPMIDRIEVNNFSEAEKEFKKYAKNYDQNPLKF</sequence>